<sequence length="323" mass="35066">MSMQILRSEVILEKYGKALAGKTVLITGVSNESIAGELAVQLAAVDPKLLILSARAESKVTPIINKIKESKPNVATRFLNIELGDMSAIRNAVENDLADIPKIDHVVCVAAVMACPYAKTKDGFESQFGVNYLANFLLVKLLLPKVQAAGASSSVIIVASSAVRGGKINLDDIGFSNGETYEGWAAYGQSNVARVMFAKRLGEKLKSQGIRVFSIDPGAVSTGLQKHVTTEFRAQIEKWRETGGSLTDADGVKYEMPPWTSRSEGAATMITGMIDPTITDFTGSFLKQNAVADEELHSQVRDEQLWTRLWEMSEGFIGEKYSL</sequence>
<dbReference type="OrthoDB" id="191139at2759"/>
<evidence type="ECO:0000313" key="3">
    <source>
        <dbReference type="EMBL" id="KAJ5315605.1"/>
    </source>
</evidence>
<dbReference type="Gene3D" id="3.40.50.720">
    <property type="entry name" value="NAD(P)-binding Rossmann-like Domain"/>
    <property type="match status" value="1"/>
</dbReference>
<evidence type="ECO:0000256" key="1">
    <source>
        <dbReference type="ARBA" id="ARBA00006484"/>
    </source>
</evidence>
<dbReference type="Pfam" id="PF00106">
    <property type="entry name" value="adh_short"/>
    <property type="match status" value="1"/>
</dbReference>
<dbReference type="PANTHER" id="PTHR43157">
    <property type="entry name" value="PHOSPHATIDYLINOSITOL-GLYCAN BIOSYNTHESIS CLASS F PROTEIN-RELATED"/>
    <property type="match status" value="1"/>
</dbReference>
<dbReference type="InterPro" id="IPR036291">
    <property type="entry name" value="NAD(P)-bd_dom_sf"/>
</dbReference>
<dbReference type="PANTHER" id="PTHR43157:SF31">
    <property type="entry name" value="PHOSPHATIDYLINOSITOL-GLYCAN BIOSYNTHESIS CLASS F PROTEIN"/>
    <property type="match status" value="1"/>
</dbReference>
<accession>A0A9W9L650</accession>
<evidence type="ECO:0000313" key="4">
    <source>
        <dbReference type="Proteomes" id="UP001147746"/>
    </source>
</evidence>
<proteinExistence type="inferred from homology"/>
<reference evidence="3" key="1">
    <citation type="submission" date="2022-12" db="EMBL/GenBank/DDBJ databases">
        <authorList>
            <person name="Petersen C."/>
        </authorList>
    </citation>
    <scope>NUCLEOTIDE SEQUENCE</scope>
    <source>
        <strain evidence="3">IBT 21472</strain>
    </source>
</reference>
<evidence type="ECO:0000256" key="2">
    <source>
        <dbReference type="ARBA" id="ARBA00023002"/>
    </source>
</evidence>
<name>A0A9W9L650_9EURO</name>
<dbReference type="SUPFAM" id="SSF51735">
    <property type="entry name" value="NAD(P)-binding Rossmann-fold domains"/>
    <property type="match status" value="1"/>
</dbReference>
<dbReference type="EMBL" id="JAPZBO010000005">
    <property type="protein sequence ID" value="KAJ5315605.1"/>
    <property type="molecule type" value="Genomic_DNA"/>
</dbReference>
<dbReference type="InterPro" id="IPR002347">
    <property type="entry name" value="SDR_fam"/>
</dbReference>
<dbReference type="Proteomes" id="UP001147746">
    <property type="component" value="Unassembled WGS sequence"/>
</dbReference>
<comment type="similarity">
    <text evidence="1">Belongs to the short-chain dehydrogenases/reductases (SDR) family.</text>
</comment>
<dbReference type="AlphaFoldDB" id="A0A9W9L650"/>
<dbReference type="GO" id="GO:0016491">
    <property type="term" value="F:oxidoreductase activity"/>
    <property type="evidence" value="ECO:0007669"/>
    <property type="project" value="UniProtKB-KW"/>
</dbReference>
<keyword evidence="4" id="KW-1185">Reference proteome</keyword>
<organism evidence="3 4">
    <name type="scientific">Penicillium atrosanguineum</name>
    <dbReference type="NCBI Taxonomy" id="1132637"/>
    <lineage>
        <taxon>Eukaryota</taxon>
        <taxon>Fungi</taxon>
        <taxon>Dikarya</taxon>
        <taxon>Ascomycota</taxon>
        <taxon>Pezizomycotina</taxon>
        <taxon>Eurotiomycetes</taxon>
        <taxon>Eurotiomycetidae</taxon>
        <taxon>Eurotiales</taxon>
        <taxon>Aspergillaceae</taxon>
        <taxon>Penicillium</taxon>
    </lineage>
</organism>
<comment type="caution">
    <text evidence="3">The sequence shown here is derived from an EMBL/GenBank/DDBJ whole genome shotgun (WGS) entry which is preliminary data.</text>
</comment>
<keyword evidence="2" id="KW-0560">Oxidoreductase</keyword>
<reference evidence="3" key="2">
    <citation type="journal article" date="2023" name="IMA Fungus">
        <title>Comparative genomic study of the Penicillium genus elucidates a diverse pangenome and 15 lateral gene transfer events.</title>
        <authorList>
            <person name="Petersen C."/>
            <person name="Sorensen T."/>
            <person name="Nielsen M.R."/>
            <person name="Sondergaard T.E."/>
            <person name="Sorensen J.L."/>
            <person name="Fitzpatrick D.A."/>
            <person name="Frisvad J.C."/>
            <person name="Nielsen K.L."/>
        </authorList>
    </citation>
    <scope>NUCLEOTIDE SEQUENCE</scope>
    <source>
        <strain evidence="3">IBT 21472</strain>
    </source>
</reference>
<protein>
    <submittedName>
        <fullName evidence="3">Short-chain dehydrogenase/reductase SDR</fullName>
    </submittedName>
</protein>
<gene>
    <name evidence="3" type="ORF">N7476_005912</name>
</gene>